<dbReference type="Pfam" id="PF03065">
    <property type="entry name" value="Glyco_hydro_57"/>
    <property type="match status" value="1"/>
</dbReference>
<evidence type="ECO:0000256" key="2">
    <source>
        <dbReference type="ARBA" id="ARBA00023277"/>
    </source>
</evidence>
<accession>A0A6N8EEE7</accession>
<evidence type="ECO:0000313" key="6">
    <source>
        <dbReference type="Proteomes" id="UP000434044"/>
    </source>
</evidence>
<keyword evidence="2" id="KW-0119">Carbohydrate metabolism</keyword>
<keyword evidence="5" id="KW-0378">Hydrolase</keyword>
<name>A0A6N8EEE7_9GAMM</name>
<dbReference type="InterPro" id="IPR052046">
    <property type="entry name" value="GH57_Enzymes"/>
</dbReference>
<proteinExistence type="inferred from homology"/>
<dbReference type="EMBL" id="WNKT01000012">
    <property type="protein sequence ID" value="MTW21006.1"/>
    <property type="molecule type" value="Genomic_DNA"/>
</dbReference>
<evidence type="ECO:0000313" key="5">
    <source>
        <dbReference type="EMBL" id="MTW21006.1"/>
    </source>
</evidence>
<evidence type="ECO:0000256" key="1">
    <source>
        <dbReference type="ARBA" id="ARBA00006821"/>
    </source>
</evidence>
<dbReference type="PANTHER" id="PTHR36306">
    <property type="entry name" value="ALPHA-AMYLASE-RELATED-RELATED"/>
    <property type="match status" value="1"/>
</dbReference>
<sequence length="460" mass="51470">MAIAHHALVLNLHQPPGNLQDLLESQTWEAQEILFALDRIPRSLWGREDLARVHLSLSGTLLETLSDPLFQERVYGIVDCGALLWHLQNQALFEVVGTGYFHPVLPLIPEADRREHLGRWLDIARHLLWRPRFQGFWPPEMGFSMELIPLLRAFGYRYVFVDSEHVEPVDEMSWQELRYRPHIARYGEDEIIVVVRDRELSDAQESGMDVDWFLSEVAERTKWCDFPPLVTTCTDGENGGWFRNVTEGANFWSAFYLPLLDRVDAGEAAIQPTFVSDYIDTHGAHGEVRVRTGAWNTGWHHGRDFTQWLGSERQRQTVADYAAASRAIHDARWFAGERGVTAGPESDALAEALWHLLRAETSCNIYWGESWVPRAEADLNTARLALERAVDLATSVETAAPAETPSAPEAAPAPLASTAAPDTPVPETAVQEPATSVESPDDPAPASSARSNAESLTTQP</sequence>
<dbReference type="RefSeq" id="WP_155449590.1">
    <property type="nucleotide sequence ID" value="NZ_WNKT01000012.1"/>
</dbReference>
<dbReference type="AlphaFoldDB" id="A0A6N8EEE7"/>
<dbReference type="OrthoDB" id="9757977at2"/>
<comment type="caution">
    <text evidence="5">The sequence shown here is derived from an EMBL/GenBank/DDBJ whole genome shotgun (WGS) entry which is preliminary data.</text>
</comment>
<dbReference type="InterPro" id="IPR004300">
    <property type="entry name" value="Glyco_hydro_57_N"/>
</dbReference>
<comment type="similarity">
    <text evidence="1">Belongs to the glycosyl hydrolase 57 family.</text>
</comment>
<reference evidence="5 6" key="1">
    <citation type="submission" date="2019-11" db="EMBL/GenBank/DDBJ databases">
        <title>Whole-genome sequence of the anaerobic purple sulfur bacterium Allochromatium palmeri DSM 15591.</title>
        <authorList>
            <person name="Kyndt J.A."/>
            <person name="Meyer T.E."/>
        </authorList>
    </citation>
    <scope>NUCLEOTIDE SEQUENCE [LARGE SCALE GENOMIC DNA]</scope>
    <source>
        <strain evidence="5 6">DSM 15591</strain>
    </source>
</reference>
<dbReference type="Gene3D" id="3.20.110.20">
    <property type="match status" value="1"/>
</dbReference>
<feature type="region of interest" description="Disordered" evidence="3">
    <location>
        <begin position="397"/>
        <end position="460"/>
    </location>
</feature>
<gene>
    <name evidence="5" type="ORF">GJ668_07815</name>
</gene>
<dbReference type="InterPro" id="IPR011330">
    <property type="entry name" value="Glyco_hydro/deAcase_b/a-brl"/>
</dbReference>
<evidence type="ECO:0000259" key="4">
    <source>
        <dbReference type="Pfam" id="PF03065"/>
    </source>
</evidence>
<feature type="compositionally biased region" description="Low complexity" evidence="3">
    <location>
        <begin position="397"/>
        <end position="421"/>
    </location>
</feature>
<organism evidence="5 6">
    <name type="scientific">Allochromatium palmeri</name>
    <dbReference type="NCBI Taxonomy" id="231048"/>
    <lineage>
        <taxon>Bacteria</taxon>
        <taxon>Pseudomonadati</taxon>
        <taxon>Pseudomonadota</taxon>
        <taxon>Gammaproteobacteria</taxon>
        <taxon>Chromatiales</taxon>
        <taxon>Chromatiaceae</taxon>
        <taxon>Allochromatium</taxon>
    </lineage>
</organism>
<protein>
    <submittedName>
        <fullName evidence="5">Glycoside hydrolase family 57</fullName>
    </submittedName>
</protein>
<keyword evidence="6" id="KW-1185">Reference proteome</keyword>
<dbReference type="PANTHER" id="PTHR36306:SF5">
    <property type="entry name" value="SLR1535 PROTEIN"/>
    <property type="match status" value="1"/>
</dbReference>
<dbReference type="GO" id="GO:0016787">
    <property type="term" value="F:hydrolase activity"/>
    <property type="evidence" value="ECO:0007669"/>
    <property type="project" value="UniProtKB-KW"/>
</dbReference>
<evidence type="ECO:0000256" key="3">
    <source>
        <dbReference type="SAM" id="MobiDB-lite"/>
    </source>
</evidence>
<feature type="compositionally biased region" description="Polar residues" evidence="3">
    <location>
        <begin position="448"/>
        <end position="460"/>
    </location>
</feature>
<feature type="domain" description="Glycoside hydrolase family 57 N-terminal" evidence="4">
    <location>
        <begin position="52"/>
        <end position="287"/>
    </location>
</feature>
<dbReference type="SUPFAM" id="SSF88713">
    <property type="entry name" value="Glycoside hydrolase/deacetylase"/>
    <property type="match status" value="1"/>
</dbReference>
<dbReference type="GO" id="GO:0005975">
    <property type="term" value="P:carbohydrate metabolic process"/>
    <property type="evidence" value="ECO:0007669"/>
    <property type="project" value="InterPro"/>
</dbReference>
<dbReference type="Proteomes" id="UP000434044">
    <property type="component" value="Unassembled WGS sequence"/>
</dbReference>